<feature type="domain" description="Spore coat protein U/FanG" evidence="1">
    <location>
        <begin position="51"/>
        <end position="200"/>
    </location>
</feature>
<dbReference type="PANTHER" id="PTHR37089:SF4">
    <property type="entry name" value="EXPORTED PROTEIN"/>
    <property type="match status" value="1"/>
</dbReference>
<evidence type="ECO:0000313" key="2">
    <source>
        <dbReference type="EMBL" id="POY50707.1"/>
    </source>
</evidence>
<protein>
    <submittedName>
        <fullName evidence="2">Spore coat protein U</fullName>
    </submittedName>
</protein>
<dbReference type="InterPro" id="IPR007893">
    <property type="entry name" value="Spore_coat_U/FanG"/>
</dbReference>
<organism evidence="2">
    <name type="scientific">Pectobacterium versatile</name>
    <dbReference type="NCBI Taxonomy" id="2488639"/>
    <lineage>
        <taxon>Bacteria</taxon>
        <taxon>Pseudomonadati</taxon>
        <taxon>Pseudomonadota</taxon>
        <taxon>Gammaproteobacteria</taxon>
        <taxon>Enterobacterales</taxon>
        <taxon>Pectobacteriaceae</taxon>
        <taxon>Pectobacterium</taxon>
    </lineage>
</organism>
<gene>
    <name evidence="2" type="ORF">F131LOC_01589</name>
</gene>
<dbReference type="SMART" id="SM00972">
    <property type="entry name" value="SCPU"/>
    <property type="match status" value="1"/>
</dbReference>
<sequence length="203" mass="21152">MRFREDIFDENKLEEYKGIVMNSKRITLPILATLFTTFGFSHTASSVTINGQIPVSLTITAACTINNGSAGQSGTWGTINFGSHSDLTANIDSQSASEGGNGITVTCSVGTPATLNIGPGLNDSGALRRLAPGTGTYNVPYRLYSDSNRSAELTATGSTGIAIVATGNPQLVPVYARILPSDQTVLSPVAGSYTDTVAATIVW</sequence>
<keyword evidence="2" id="KW-0167">Capsid protein</keyword>
<name>A0A855MIP7_9GAMM</name>
<dbReference type="InterPro" id="IPR053167">
    <property type="entry name" value="Spore_coat_component"/>
</dbReference>
<dbReference type="PANTHER" id="PTHR37089">
    <property type="entry name" value="PROTEIN U-RELATED"/>
    <property type="match status" value="1"/>
</dbReference>
<dbReference type="AlphaFoldDB" id="A0A855MIP7"/>
<dbReference type="EMBL" id="PDVW01000006">
    <property type="protein sequence ID" value="POY50707.1"/>
    <property type="molecule type" value="Genomic_DNA"/>
</dbReference>
<proteinExistence type="predicted"/>
<comment type="caution">
    <text evidence="2">The sequence shown here is derived from an EMBL/GenBank/DDBJ whole genome shotgun (WGS) entry which is preliminary data.</text>
</comment>
<evidence type="ECO:0000259" key="1">
    <source>
        <dbReference type="Pfam" id="PF05229"/>
    </source>
</evidence>
<accession>A0A855MIP7</accession>
<dbReference type="Pfam" id="PF05229">
    <property type="entry name" value="SCPU"/>
    <property type="match status" value="1"/>
</dbReference>
<reference evidence="2" key="1">
    <citation type="submission" date="2017-12" db="EMBL/GenBank/DDBJ databases">
        <title>First report on the novel genomospecies/subspecies of Pectobacterium carotovorum in Russia.</title>
        <authorList>
            <person name="Shirshikov F.V."/>
            <person name="Miroshnikov K."/>
            <person name="Toshakov S.V."/>
            <person name="Kabanova A.P."/>
            <person name="Barannik A.P."/>
            <person name="Shneider M."/>
            <person name="Ignatov A.N."/>
            <person name="Miroshnikov K.A."/>
        </authorList>
    </citation>
    <scope>NUCLEOTIDE SEQUENCE [LARGE SCALE GENOMIC DNA]</scope>
    <source>
        <strain evidence="2">F131</strain>
    </source>
</reference>
<keyword evidence="2" id="KW-0946">Virion</keyword>